<name>A0ABW6RFM1_9ACTN</name>
<organism evidence="1 2">
    <name type="scientific">Streptomyces flavidovirens</name>
    <dbReference type="NCBI Taxonomy" id="67298"/>
    <lineage>
        <taxon>Bacteria</taxon>
        <taxon>Bacillati</taxon>
        <taxon>Actinomycetota</taxon>
        <taxon>Actinomycetes</taxon>
        <taxon>Kitasatosporales</taxon>
        <taxon>Streptomycetaceae</taxon>
        <taxon>Streptomyces</taxon>
    </lineage>
</organism>
<sequence>MTALWCGVRFGYSALSVTPRGRLLRHYLSENLRRFLWWLSFPLQTIADIYRRDEGAKFGTSATIKLIPSALLHDEYRTGFRASVPAEADQFSDQAAQFECPLCRKLTGDTEPGE</sequence>
<dbReference type="RefSeq" id="WP_355726230.1">
    <property type="nucleotide sequence ID" value="NZ_JBEXNP010000027.1"/>
</dbReference>
<reference evidence="1 2" key="1">
    <citation type="submission" date="2024-10" db="EMBL/GenBank/DDBJ databases">
        <title>The Natural Products Discovery Center: Release of the First 8490 Sequenced Strains for Exploring Actinobacteria Biosynthetic Diversity.</title>
        <authorList>
            <person name="Kalkreuter E."/>
            <person name="Kautsar S.A."/>
            <person name="Yang D."/>
            <person name="Bader C.D."/>
            <person name="Teijaro C.N."/>
            <person name="Fluegel L."/>
            <person name="Davis C.M."/>
            <person name="Simpson J.R."/>
            <person name="Lauterbach L."/>
            <person name="Steele A.D."/>
            <person name="Gui C."/>
            <person name="Meng S."/>
            <person name="Li G."/>
            <person name="Viehrig K."/>
            <person name="Ye F."/>
            <person name="Su P."/>
            <person name="Kiefer A.F."/>
            <person name="Nichols A."/>
            <person name="Cepeda A.J."/>
            <person name="Yan W."/>
            <person name="Fan B."/>
            <person name="Jiang Y."/>
            <person name="Adhikari A."/>
            <person name="Zheng C.-J."/>
            <person name="Schuster L."/>
            <person name="Cowan T.M."/>
            <person name="Smanski M.J."/>
            <person name="Chevrette M.G."/>
            <person name="De Carvalho L.P.S."/>
            <person name="Shen B."/>
        </authorList>
    </citation>
    <scope>NUCLEOTIDE SEQUENCE [LARGE SCALE GENOMIC DNA]</scope>
    <source>
        <strain evidence="1 2">NPDC003029</strain>
    </source>
</reference>
<gene>
    <name evidence="1" type="ORF">ACFYWW_13785</name>
</gene>
<dbReference type="EMBL" id="JBIAPK010000004">
    <property type="protein sequence ID" value="MFF3339786.1"/>
    <property type="molecule type" value="Genomic_DNA"/>
</dbReference>
<evidence type="ECO:0000313" key="1">
    <source>
        <dbReference type="EMBL" id="MFF3339786.1"/>
    </source>
</evidence>
<evidence type="ECO:0000313" key="2">
    <source>
        <dbReference type="Proteomes" id="UP001601976"/>
    </source>
</evidence>
<protein>
    <submittedName>
        <fullName evidence="1">Uncharacterized protein</fullName>
    </submittedName>
</protein>
<comment type="caution">
    <text evidence="1">The sequence shown here is derived from an EMBL/GenBank/DDBJ whole genome shotgun (WGS) entry which is preliminary data.</text>
</comment>
<dbReference type="Proteomes" id="UP001601976">
    <property type="component" value="Unassembled WGS sequence"/>
</dbReference>
<proteinExistence type="predicted"/>
<keyword evidence="2" id="KW-1185">Reference proteome</keyword>
<accession>A0ABW6RFM1</accession>